<dbReference type="RefSeq" id="WP_270078938.1">
    <property type="nucleotide sequence ID" value="NZ_CP115174.1"/>
</dbReference>
<dbReference type="PROSITE" id="PS50110">
    <property type="entry name" value="RESPONSE_REGULATORY"/>
    <property type="match status" value="1"/>
</dbReference>
<keyword evidence="1 6" id="KW-0597">Phosphoprotein</keyword>
<keyword evidence="11" id="KW-1185">Reference proteome</keyword>
<evidence type="ECO:0000313" key="11">
    <source>
        <dbReference type="Proteomes" id="UP001210865"/>
    </source>
</evidence>
<dbReference type="PANTHER" id="PTHR48111:SF4">
    <property type="entry name" value="DNA-BINDING DUAL TRANSCRIPTIONAL REGULATOR OMPR"/>
    <property type="match status" value="1"/>
</dbReference>
<evidence type="ECO:0000313" key="10">
    <source>
        <dbReference type="EMBL" id="WBO24310.1"/>
    </source>
</evidence>
<reference evidence="10 11" key="1">
    <citation type="submission" date="2022-12" db="EMBL/GenBank/DDBJ databases">
        <title>Sphingomonas abieness sp. nov., an endophytic bacterium isolated from Abies koreana.</title>
        <authorList>
            <person name="Jiang L."/>
            <person name="Lee J."/>
        </authorList>
    </citation>
    <scope>NUCLEOTIDE SEQUENCE [LARGE SCALE GENOMIC DNA]</scope>
    <source>
        <strain evidence="11">PAMB 00755</strain>
    </source>
</reference>
<dbReference type="InterPro" id="IPR039420">
    <property type="entry name" value="WalR-like"/>
</dbReference>
<dbReference type="Gene3D" id="6.10.250.690">
    <property type="match status" value="1"/>
</dbReference>
<keyword evidence="3" id="KW-0805">Transcription regulation</keyword>
<dbReference type="CDD" id="cd00383">
    <property type="entry name" value="trans_reg_C"/>
    <property type="match status" value="1"/>
</dbReference>
<dbReference type="Pfam" id="PF00486">
    <property type="entry name" value="Trans_reg_C"/>
    <property type="match status" value="1"/>
</dbReference>
<keyword evidence="4 7" id="KW-0238">DNA-binding</keyword>
<name>A0ABY7NS29_9SPHN</name>
<dbReference type="SMART" id="SM00448">
    <property type="entry name" value="REC"/>
    <property type="match status" value="1"/>
</dbReference>
<keyword evidence="2" id="KW-0902">Two-component regulatory system</keyword>
<dbReference type="InterPro" id="IPR011006">
    <property type="entry name" value="CheY-like_superfamily"/>
</dbReference>
<dbReference type="EMBL" id="CP115174">
    <property type="protein sequence ID" value="WBO24310.1"/>
    <property type="molecule type" value="Genomic_DNA"/>
</dbReference>
<dbReference type="PROSITE" id="PS51755">
    <property type="entry name" value="OMPR_PHOB"/>
    <property type="match status" value="1"/>
</dbReference>
<dbReference type="InterPro" id="IPR036388">
    <property type="entry name" value="WH-like_DNA-bd_sf"/>
</dbReference>
<dbReference type="InterPro" id="IPR001789">
    <property type="entry name" value="Sig_transdc_resp-reg_receiver"/>
</dbReference>
<organism evidence="10 11">
    <name type="scientific">Sphingomonas abietis</name>
    <dbReference type="NCBI Taxonomy" id="3012344"/>
    <lineage>
        <taxon>Bacteria</taxon>
        <taxon>Pseudomonadati</taxon>
        <taxon>Pseudomonadota</taxon>
        <taxon>Alphaproteobacteria</taxon>
        <taxon>Sphingomonadales</taxon>
        <taxon>Sphingomonadaceae</taxon>
        <taxon>Sphingomonas</taxon>
    </lineage>
</organism>
<evidence type="ECO:0000259" key="9">
    <source>
        <dbReference type="PROSITE" id="PS51755"/>
    </source>
</evidence>
<proteinExistence type="predicted"/>
<gene>
    <name evidence="10" type="ORF">PBT88_09525</name>
</gene>
<feature type="domain" description="OmpR/PhoB-type" evidence="9">
    <location>
        <begin position="126"/>
        <end position="225"/>
    </location>
</feature>
<evidence type="ECO:0000256" key="3">
    <source>
        <dbReference type="ARBA" id="ARBA00023015"/>
    </source>
</evidence>
<dbReference type="Pfam" id="PF00072">
    <property type="entry name" value="Response_reg"/>
    <property type="match status" value="1"/>
</dbReference>
<evidence type="ECO:0000256" key="7">
    <source>
        <dbReference type="PROSITE-ProRule" id="PRU01091"/>
    </source>
</evidence>
<evidence type="ECO:0000256" key="2">
    <source>
        <dbReference type="ARBA" id="ARBA00023012"/>
    </source>
</evidence>
<evidence type="ECO:0000256" key="1">
    <source>
        <dbReference type="ARBA" id="ARBA00022553"/>
    </source>
</evidence>
<dbReference type="InterPro" id="IPR016032">
    <property type="entry name" value="Sig_transdc_resp-reg_C-effctor"/>
</dbReference>
<dbReference type="SUPFAM" id="SSF52172">
    <property type="entry name" value="CheY-like"/>
    <property type="match status" value="1"/>
</dbReference>
<dbReference type="InterPro" id="IPR001867">
    <property type="entry name" value="OmpR/PhoB-type_DNA-bd"/>
</dbReference>
<accession>A0ABY7NS29</accession>
<dbReference type="SUPFAM" id="SSF46894">
    <property type="entry name" value="C-terminal effector domain of the bipartite response regulators"/>
    <property type="match status" value="1"/>
</dbReference>
<evidence type="ECO:0000256" key="5">
    <source>
        <dbReference type="ARBA" id="ARBA00023163"/>
    </source>
</evidence>
<dbReference type="Proteomes" id="UP001210865">
    <property type="component" value="Chromosome"/>
</dbReference>
<dbReference type="Gene3D" id="1.10.10.10">
    <property type="entry name" value="Winged helix-like DNA-binding domain superfamily/Winged helix DNA-binding domain"/>
    <property type="match status" value="1"/>
</dbReference>
<evidence type="ECO:0000256" key="4">
    <source>
        <dbReference type="ARBA" id="ARBA00023125"/>
    </source>
</evidence>
<evidence type="ECO:0000256" key="6">
    <source>
        <dbReference type="PROSITE-ProRule" id="PRU00169"/>
    </source>
</evidence>
<dbReference type="Gene3D" id="3.40.50.2300">
    <property type="match status" value="1"/>
</dbReference>
<feature type="modified residue" description="4-aspartylphosphate" evidence="6">
    <location>
        <position position="52"/>
    </location>
</feature>
<keyword evidence="5" id="KW-0804">Transcription</keyword>
<feature type="DNA-binding region" description="OmpR/PhoB-type" evidence="7">
    <location>
        <begin position="126"/>
        <end position="225"/>
    </location>
</feature>
<dbReference type="SMART" id="SM00862">
    <property type="entry name" value="Trans_reg_C"/>
    <property type="match status" value="1"/>
</dbReference>
<sequence>MARIIVVEDDDSVRDAIVGYLSRHDFDVTGVPDARSFDALADGTRADLIVLDVMLPGEDGLSLCRRLRDAAPPVLMLSALGDTTDRIVGLEIGAADYLAKPFDPRELLARIRAILRREAPPVTQPPLSYHFDGWLFEPDIARLIAPDGTPVSMTAGELRMLLAFVRHPAQVLSRDRLLDLTHGADDGPFDRAIDLAVSRLRRRLSDTGGTSLIETVRGLGYRFRAAVSRR</sequence>
<evidence type="ECO:0000259" key="8">
    <source>
        <dbReference type="PROSITE" id="PS50110"/>
    </source>
</evidence>
<feature type="domain" description="Response regulatory" evidence="8">
    <location>
        <begin position="3"/>
        <end position="115"/>
    </location>
</feature>
<dbReference type="PANTHER" id="PTHR48111">
    <property type="entry name" value="REGULATOR OF RPOS"/>
    <property type="match status" value="1"/>
</dbReference>
<protein>
    <submittedName>
        <fullName evidence="10">Response regulator</fullName>
    </submittedName>
</protein>